<dbReference type="PANTHER" id="PTHR40043">
    <property type="entry name" value="UPF0719 INNER MEMBRANE PROTEIN YJFL"/>
    <property type="match status" value="1"/>
</dbReference>
<gene>
    <name evidence="8" type="ORF">ENJ42_02325</name>
</gene>
<comment type="caution">
    <text evidence="8">The sequence shown here is derived from an EMBL/GenBank/DDBJ whole genome shotgun (WGS) entry which is preliminary data.</text>
</comment>
<organism evidence="8">
    <name type="scientific">Hellea balneolensis</name>
    <dbReference type="NCBI Taxonomy" id="287478"/>
    <lineage>
        <taxon>Bacteria</taxon>
        <taxon>Pseudomonadati</taxon>
        <taxon>Pseudomonadota</taxon>
        <taxon>Alphaproteobacteria</taxon>
        <taxon>Maricaulales</taxon>
        <taxon>Robiginitomaculaceae</taxon>
        <taxon>Hellea</taxon>
    </lineage>
</organism>
<keyword evidence="5 7" id="KW-1133">Transmembrane helix</keyword>
<comment type="similarity">
    <text evidence="2">Belongs to the UPF0719 family.</text>
</comment>
<feature type="transmembrane region" description="Helical" evidence="7">
    <location>
        <begin position="81"/>
        <end position="102"/>
    </location>
</feature>
<dbReference type="AlphaFoldDB" id="A0A7C5LZC6"/>
<evidence type="ECO:0000256" key="3">
    <source>
        <dbReference type="ARBA" id="ARBA00022475"/>
    </source>
</evidence>
<keyword evidence="6 7" id="KW-0472">Membrane</keyword>
<sequence>MKPSWDSLANGFPNLLLYLVVVSIIFVVGLTVYVKLTPHKEIDLVQHGNTAAAISFSGVIIGLSLPLAACMVLRISLIDVAMWGSISVLLQLLLFRITDLVLSGLPKRIEEGEVAAATVLSAFKLAGSLVLAFAIAG</sequence>
<evidence type="ECO:0000256" key="5">
    <source>
        <dbReference type="ARBA" id="ARBA00022989"/>
    </source>
</evidence>
<feature type="transmembrane region" description="Helical" evidence="7">
    <location>
        <begin position="54"/>
        <end position="75"/>
    </location>
</feature>
<feature type="transmembrane region" description="Helical" evidence="7">
    <location>
        <begin position="114"/>
        <end position="136"/>
    </location>
</feature>
<evidence type="ECO:0000256" key="2">
    <source>
        <dbReference type="ARBA" id="ARBA00005779"/>
    </source>
</evidence>
<dbReference type="GO" id="GO:0005886">
    <property type="term" value="C:plasma membrane"/>
    <property type="evidence" value="ECO:0007669"/>
    <property type="project" value="UniProtKB-SubCell"/>
</dbReference>
<comment type="subcellular location">
    <subcellularLocation>
        <location evidence="1">Cell membrane</location>
        <topology evidence="1">Multi-pass membrane protein</topology>
    </subcellularLocation>
</comment>
<evidence type="ECO:0000256" key="6">
    <source>
        <dbReference type="ARBA" id="ARBA00023136"/>
    </source>
</evidence>
<dbReference type="Proteomes" id="UP000885830">
    <property type="component" value="Unassembled WGS sequence"/>
</dbReference>
<evidence type="ECO:0000256" key="1">
    <source>
        <dbReference type="ARBA" id="ARBA00004651"/>
    </source>
</evidence>
<dbReference type="EMBL" id="DRMJ01000112">
    <property type="protein sequence ID" value="HHL42428.1"/>
    <property type="molecule type" value="Genomic_DNA"/>
</dbReference>
<dbReference type="InterPro" id="IPR007140">
    <property type="entry name" value="DUF350"/>
</dbReference>
<dbReference type="PANTHER" id="PTHR40043:SF1">
    <property type="entry name" value="UPF0719 INNER MEMBRANE PROTEIN YJFL"/>
    <property type="match status" value="1"/>
</dbReference>
<reference evidence="8" key="1">
    <citation type="journal article" date="2020" name="mSystems">
        <title>Genome- and Community-Level Interaction Insights into Carbon Utilization and Element Cycling Functions of Hydrothermarchaeota in Hydrothermal Sediment.</title>
        <authorList>
            <person name="Zhou Z."/>
            <person name="Liu Y."/>
            <person name="Xu W."/>
            <person name="Pan J."/>
            <person name="Luo Z.H."/>
            <person name="Li M."/>
        </authorList>
    </citation>
    <scope>NUCLEOTIDE SEQUENCE [LARGE SCALE GENOMIC DNA]</scope>
    <source>
        <strain evidence="8">HyVt-485</strain>
    </source>
</reference>
<evidence type="ECO:0000256" key="7">
    <source>
        <dbReference type="SAM" id="Phobius"/>
    </source>
</evidence>
<keyword evidence="4 7" id="KW-0812">Transmembrane</keyword>
<accession>A0A7C5LZC6</accession>
<evidence type="ECO:0000313" key="8">
    <source>
        <dbReference type="EMBL" id="HHL42428.1"/>
    </source>
</evidence>
<feature type="transmembrane region" description="Helical" evidence="7">
    <location>
        <begin position="15"/>
        <end position="34"/>
    </location>
</feature>
<proteinExistence type="inferred from homology"/>
<keyword evidence="3" id="KW-1003">Cell membrane</keyword>
<name>A0A7C5LZC6_9PROT</name>
<evidence type="ECO:0000256" key="4">
    <source>
        <dbReference type="ARBA" id="ARBA00022692"/>
    </source>
</evidence>
<dbReference type="Pfam" id="PF03994">
    <property type="entry name" value="DUF350"/>
    <property type="match status" value="1"/>
</dbReference>
<protein>
    <submittedName>
        <fullName evidence="8">DUF350 domain-containing protein</fullName>
    </submittedName>
</protein>